<evidence type="ECO:0000313" key="3">
    <source>
        <dbReference type="EMBL" id="KAK5627030.1"/>
    </source>
</evidence>
<dbReference type="SUPFAM" id="SSF48452">
    <property type="entry name" value="TPR-like"/>
    <property type="match status" value="1"/>
</dbReference>
<dbReference type="AlphaFoldDB" id="A0AAN7U6S0"/>
<dbReference type="InterPro" id="IPR019734">
    <property type="entry name" value="TPR_rpt"/>
</dbReference>
<dbReference type="PANTHER" id="PTHR45641">
    <property type="entry name" value="TETRATRICOPEPTIDE REPEAT PROTEIN (AFU_ORTHOLOGUE AFUA_6G03870)"/>
    <property type="match status" value="1"/>
</dbReference>
<dbReference type="PANTHER" id="PTHR45641:SF19">
    <property type="entry name" value="NEPHROCYSTIN-3"/>
    <property type="match status" value="1"/>
</dbReference>
<evidence type="ECO:0000256" key="1">
    <source>
        <dbReference type="ARBA" id="ARBA00022737"/>
    </source>
</evidence>
<name>A0AAN7U6S0_9PEZI</name>
<protein>
    <recommendedName>
        <fullName evidence="5">MalT-like TPR region domain-containing protein</fullName>
    </recommendedName>
</protein>
<gene>
    <name evidence="3" type="ORF">RRF57_002745</name>
</gene>
<dbReference type="Proteomes" id="UP001305414">
    <property type="component" value="Unassembled WGS sequence"/>
</dbReference>
<dbReference type="Gene3D" id="1.25.40.10">
    <property type="entry name" value="Tetratricopeptide repeat domain"/>
    <property type="match status" value="2"/>
</dbReference>
<organism evidence="3 4">
    <name type="scientific">Xylaria bambusicola</name>
    <dbReference type="NCBI Taxonomy" id="326684"/>
    <lineage>
        <taxon>Eukaryota</taxon>
        <taxon>Fungi</taxon>
        <taxon>Dikarya</taxon>
        <taxon>Ascomycota</taxon>
        <taxon>Pezizomycotina</taxon>
        <taxon>Sordariomycetes</taxon>
        <taxon>Xylariomycetidae</taxon>
        <taxon>Xylariales</taxon>
        <taxon>Xylariaceae</taxon>
        <taxon>Xylaria</taxon>
    </lineage>
</organism>
<keyword evidence="4" id="KW-1185">Reference proteome</keyword>
<dbReference type="InterPro" id="IPR011990">
    <property type="entry name" value="TPR-like_helical_dom_sf"/>
</dbReference>
<evidence type="ECO:0000313" key="4">
    <source>
        <dbReference type="Proteomes" id="UP001305414"/>
    </source>
</evidence>
<keyword evidence="1" id="KW-0677">Repeat</keyword>
<dbReference type="Pfam" id="PF13424">
    <property type="entry name" value="TPR_12"/>
    <property type="match status" value="1"/>
</dbReference>
<dbReference type="EMBL" id="JAWHQM010000004">
    <property type="protein sequence ID" value="KAK5627030.1"/>
    <property type="molecule type" value="Genomic_DNA"/>
</dbReference>
<reference evidence="3 4" key="1">
    <citation type="submission" date="2023-10" db="EMBL/GenBank/DDBJ databases">
        <title>Draft genome sequence of Xylaria bambusicola isolate GMP-LS, the root and basal stem rot pathogen of sugarcane in Indonesia.</title>
        <authorList>
            <person name="Selvaraj P."/>
            <person name="Muralishankar V."/>
            <person name="Muruganantham S."/>
            <person name="Sp S."/>
            <person name="Haryani S."/>
            <person name="Lau K.J.X."/>
            <person name="Naqvi N.I."/>
        </authorList>
    </citation>
    <scope>NUCLEOTIDE SEQUENCE [LARGE SCALE GENOMIC DNA]</scope>
    <source>
        <strain evidence="3">GMP-LS</strain>
    </source>
</reference>
<sequence length="251" mass="28205">MDADWEKALTIRETWARKGVPGAEEELANQLNNFGNLESGEGKYDSALKFFNRAKEIRLKLGKEAIVPLGVSYMTIGRAYFLKGMYTEALKNYGNAEKIFLDQFGPKGHFMARLNYAYGNLNSARGDSGPAKRFYELAQKILEEDTPYHLLLAACNYKIACLEATANNLNTALVILEKALAIAEFRDAGGDIARILMKKAAILSNGSEEEQARARILTMNADKILANERHLVVNLEDDDEGWNLWVCPYWR</sequence>
<comment type="caution">
    <text evidence="3">The sequence shown here is derived from an EMBL/GenBank/DDBJ whole genome shotgun (WGS) entry which is preliminary data.</text>
</comment>
<proteinExistence type="predicted"/>
<dbReference type="SMART" id="SM00028">
    <property type="entry name" value="TPR"/>
    <property type="match status" value="4"/>
</dbReference>
<evidence type="ECO:0000256" key="2">
    <source>
        <dbReference type="ARBA" id="ARBA00022803"/>
    </source>
</evidence>
<evidence type="ECO:0008006" key="5">
    <source>
        <dbReference type="Google" id="ProtNLM"/>
    </source>
</evidence>
<keyword evidence="2" id="KW-0802">TPR repeat</keyword>
<accession>A0AAN7U6S0</accession>